<dbReference type="AlphaFoldDB" id="A0A2V1DGU3"/>
<dbReference type="Proteomes" id="UP000244855">
    <property type="component" value="Unassembled WGS sequence"/>
</dbReference>
<dbReference type="EMBL" id="KZ805441">
    <property type="protein sequence ID" value="PVH97251.1"/>
    <property type="molecule type" value="Genomic_DNA"/>
</dbReference>
<protein>
    <submittedName>
        <fullName evidence="1">Uncharacterized protein</fullName>
    </submittedName>
</protein>
<evidence type="ECO:0000313" key="2">
    <source>
        <dbReference type="Proteomes" id="UP000244855"/>
    </source>
</evidence>
<organism evidence="1 2">
    <name type="scientific">Periconia macrospinosa</name>
    <dbReference type="NCBI Taxonomy" id="97972"/>
    <lineage>
        <taxon>Eukaryota</taxon>
        <taxon>Fungi</taxon>
        <taxon>Dikarya</taxon>
        <taxon>Ascomycota</taxon>
        <taxon>Pezizomycotina</taxon>
        <taxon>Dothideomycetes</taxon>
        <taxon>Pleosporomycetidae</taxon>
        <taxon>Pleosporales</taxon>
        <taxon>Massarineae</taxon>
        <taxon>Periconiaceae</taxon>
        <taxon>Periconia</taxon>
    </lineage>
</organism>
<name>A0A2V1DGU3_9PLEO</name>
<keyword evidence="2" id="KW-1185">Reference proteome</keyword>
<proteinExistence type="predicted"/>
<gene>
    <name evidence="1" type="ORF">DM02DRAFT_674244</name>
</gene>
<accession>A0A2V1DGU3</accession>
<reference evidence="1 2" key="1">
    <citation type="journal article" date="2018" name="Sci. Rep.">
        <title>Comparative genomics provides insights into the lifestyle and reveals functional heterogeneity of dark septate endophytic fungi.</title>
        <authorList>
            <person name="Knapp D.G."/>
            <person name="Nemeth J.B."/>
            <person name="Barry K."/>
            <person name="Hainaut M."/>
            <person name="Henrissat B."/>
            <person name="Johnson J."/>
            <person name="Kuo A."/>
            <person name="Lim J.H.P."/>
            <person name="Lipzen A."/>
            <person name="Nolan M."/>
            <person name="Ohm R.A."/>
            <person name="Tamas L."/>
            <person name="Grigoriev I.V."/>
            <person name="Spatafora J.W."/>
            <person name="Nagy L.G."/>
            <person name="Kovacs G.M."/>
        </authorList>
    </citation>
    <scope>NUCLEOTIDE SEQUENCE [LARGE SCALE GENOMIC DNA]</scope>
    <source>
        <strain evidence="1 2">DSE2036</strain>
    </source>
</reference>
<sequence length="157" mass="17670">MQALVRIVWWGQMPESDEEAINVDLYSRGRPGAEASGPNLQMADIGPLSARLVSNRPLPLQHFEALRLVVANHWGIVTYSPFDISNLGNSGDSLLYSTPVEQLCGEHCGALHKGYWHGTRRRRSSMTYSIYATPDVWYLSALTTRYISRAVDLLQRH</sequence>
<evidence type="ECO:0000313" key="1">
    <source>
        <dbReference type="EMBL" id="PVH97251.1"/>
    </source>
</evidence>